<name>A0AAW1ET26_ZOAVI</name>
<accession>A0AAW1ET26</accession>
<proteinExistence type="predicted"/>
<sequence length="106" mass="11581">MRVVVVRPSLLPPPPPNSWPMSCLAQPPVWGLSGGPSAPSDPMVLWIAIDTQRVHTWEWIKDDAQEGVTESGSAHAIASVPLIQFEAYPESCCRYDGKQMKLELAG</sequence>
<dbReference type="AlphaFoldDB" id="A0AAW1ET26"/>
<protein>
    <submittedName>
        <fullName evidence="1">Uncharacterized protein</fullName>
    </submittedName>
</protein>
<gene>
    <name evidence="1" type="ORF">VZT92_016577</name>
</gene>
<keyword evidence="2" id="KW-1185">Reference proteome</keyword>
<organism evidence="1 2">
    <name type="scientific">Zoarces viviparus</name>
    <name type="common">Viviparous eelpout</name>
    <name type="synonym">Blennius viviparus</name>
    <dbReference type="NCBI Taxonomy" id="48416"/>
    <lineage>
        <taxon>Eukaryota</taxon>
        <taxon>Metazoa</taxon>
        <taxon>Chordata</taxon>
        <taxon>Craniata</taxon>
        <taxon>Vertebrata</taxon>
        <taxon>Euteleostomi</taxon>
        <taxon>Actinopterygii</taxon>
        <taxon>Neopterygii</taxon>
        <taxon>Teleostei</taxon>
        <taxon>Neoteleostei</taxon>
        <taxon>Acanthomorphata</taxon>
        <taxon>Eupercaria</taxon>
        <taxon>Perciformes</taxon>
        <taxon>Cottioidei</taxon>
        <taxon>Zoarcales</taxon>
        <taxon>Zoarcidae</taxon>
        <taxon>Zoarcinae</taxon>
        <taxon>Zoarces</taxon>
    </lineage>
</organism>
<evidence type="ECO:0000313" key="2">
    <source>
        <dbReference type="Proteomes" id="UP001488805"/>
    </source>
</evidence>
<dbReference type="EMBL" id="JBCEZU010000134">
    <property type="protein sequence ID" value="KAK9525906.1"/>
    <property type="molecule type" value="Genomic_DNA"/>
</dbReference>
<comment type="caution">
    <text evidence="1">The sequence shown here is derived from an EMBL/GenBank/DDBJ whole genome shotgun (WGS) entry which is preliminary data.</text>
</comment>
<dbReference type="Proteomes" id="UP001488805">
    <property type="component" value="Unassembled WGS sequence"/>
</dbReference>
<reference evidence="1 2" key="1">
    <citation type="journal article" date="2024" name="Genome Biol. Evol.">
        <title>Chromosome-level genome assembly of the viviparous eelpout Zoarces viviparus.</title>
        <authorList>
            <person name="Fuhrmann N."/>
            <person name="Brasseur M.V."/>
            <person name="Bakowski C.E."/>
            <person name="Podsiadlowski L."/>
            <person name="Prost S."/>
            <person name="Krehenwinkel H."/>
            <person name="Mayer C."/>
        </authorList>
    </citation>
    <scope>NUCLEOTIDE SEQUENCE [LARGE SCALE GENOMIC DNA]</scope>
    <source>
        <strain evidence="1">NO-MEL_2022_Ind0_liver</strain>
    </source>
</reference>
<evidence type="ECO:0000313" key="1">
    <source>
        <dbReference type="EMBL" id="KAK9525906.1"/>
    </source>
</evidence>